<dbReference type="EC" id="3.6.5.n1" evidence="11 12"/>
<comment type="caution">
    <text evidence="14">The sequence shown here is derived from an EMBL/GenBank/DDBJ whole genome shotgun (WGS) entry which is preliminary data.</text>
</comment>
<protein>
    <recommendedName>
        <fullName evidence="11 12">Elongation factor 4</fullName>
        <shortName evidence="12">EF-4</shortName>
        <ecNumber evidence="11 12">3.6.5.n1</ecNumber>
    </recommendedName>
    <alternativeName>
        <fullName evidence="12">Ribosomal back-translocase LepA</fullName>
    </alternativeName>
</protein>
<dbReference type="FunFam" id="3.30.70.240:FF:000007">
    <property type="entry name" value="Translation factor GUF1, mitochondrial"/>
    <property type="match status" value="1"/>
</dbReference>
<keyword evidence="6 12" id="KW-0342">GTP-binding</keyword>
<dbReference type="InterPro" id="IPR035647">
    <property type="entry name" value="EFG_III/V"/>
</dbReference>
<sequence>MKSLDQSHIRNFCIIAHIDHGKSTLADRFLEVCQTLTQKQMKAQVLDDMDIERERGITIKAHAIALDYKAKSNGETYRFHLIDTPGHVDFSYEVSRSLHACEGALLLVDASQGIEAQTVSNLYMAMEAGLEIIPVINKIDMPAARPDDVKAQIKNLIGSTDEEILLASAKAGIGVEEILEAVVSRIPPPSGDPDAPLRALIFDSEFDQYRGVVAHMRVVDGEIKSGEEIRLISTKAVYQVDEVGSFKLTMVKRDGLRAGEVGYLLASLKNVADAKVGDTITHKRSEVQPLPGFQPIKPMVFSGIFPIDTEDYVDLKDALAKLQLNDAALSFEPETSAALGFGFRCGFLGPLHIEIVQERLAREFNLDIIATVPNVAMRVIKGTGEVITVSSPAEMPEVQREDAIEEPFIDARVITPTDYTGPLMQLVQDRRGEFEGMTYLDPTRVQLNYKMPLSEIIWDFYDKLKSLSRGYATLDYELHGYRPSDLVQLTVLLNGDRVDALSIIVHRDKAYDRGRELVDKLRDLIPRQQFQIAIQAAIGAKIIARSTVGALRKDVTAKCYGGDISRKRKLLEKQKEGKKRMKQIGTVNVPQEAFLALLKTNE</sequence>
<dbReference type="InterPro" id="IPR027417">
    <property type="entry name" value="P-loop_NTPase"/>
</dbReference>
<dbReference type="GO" id="GO:0005886">
    <property type="term" value="C:plasma membrane"/>
    <property type="evidence" value="ECO:0007669"/>
    <property type="project" value="UniProtKB-SubCell"/>
</dbReference>
<evidence type="ECO:0000313" key="14">
    <source>
        <dbReference type="EMBL" id="MCA9755383.1"/>
    </source>
</evidence>
<dbReference type="InterPro" id="IPR006297">
    <property type="entry name" value="EF-4"/>
</dbReference>
<comment type="subcellular location">
    <subcellularLocation>
        <location evidence="12">Cell membrane</location>
        <topology evidence="12">Peripheral membrane protein</topology>
        <orientation evidence="12">Cytoplasmic side</orientation>
    </subcellularLocation>
</comment>
<evidence type="ECO:0000313" key="15">
    <source>
        <dbReference type="Proteomes" id="UP000739538"/>
    </source>
</evidence>
<organism evidence="14 15">
    <name type="scientific">Eiseniibacteriota bacterium</name>
    <dbReference type="NCBI Taxonomy" id="2212470"/>
    <lineage>
        <taxon>Bacteria</taxon>
        <taxon>Candidatus Eiseniibacteriota</taxon>
    </lineage>
</organism>
<keyword evidence="5 12" id="KW-0648">Protein biosynthesis</keyword>
<dbReference type="Pfam" id="PF00009">
    <property type="entry name" value="GTP_EFTU"/>
    <property type="match status" value="1"/>
</dbReference>
<dbReference type="InterPro" id="IPR013842">
    <property type="entry name" value="LepA_CTD"/>
</dbReference>
<comment type="function">
    <text evidence="9 12">Required for accurate and efficient protein synthesis under certain stress conditions. May act as a fidelity factor of the translation reaction, by catalyzing a one-codon backward translocation of tRNAs on improperly translocated ribosomes. Back-translocation proceeds from a post-translocation (POST) complex to a pre-translocation (PRE) complex, thus giving elongation factor G a second chance to translocate the tRNAs correctly. Binds to ribosomes in a GTP-dependent manner.</text>
</comment>
<evidence type="ECO:0000256" key="8">
    <source>
        <dbReference type="ARBA" id="ARBA00050293"/>
    </source>
</evidence>
<evidence type="ECO:0000259" key="13">
    <source>
        <dbReference type="PROSITE" id="PS51722"/>
    </source>
</evidence>
<dbReference type="EMBL" id="JAGQHS010000021">
    <property type="protein sequence ID" value="MCA9755383.1"/>
    <property type="molecule type" value="Genomic_DNA"/>
</dbReference>
<dbReference type="SUPFAM" id="SSF54980">
    <property type="entry name" value="EF-G C-terminal domain-like"/>
    <property type="match status" value="2"/>
</dbReference>
<dbReference type="GO" id="GO:0003924">
    <property type="term" value="F:GTPase activity"/>
    <property type="evidence" value="ECO:0007669"/>
    <property type="project" value="UniProtKB-UniRule"/>
</dbReference>
<dbReference type="CDD" id="cd03709">
    <property type="entry name" value="lepA_C"/>
    <property type="match status" value="1"/>
</dbReference>
<dbReference type="SMART" id="SM00838">
    <property type="entry name" value="EFG_C"/>
    <property type="match status" value="1"/>
</dbReference>
<name>A0A956NAL5_UNCEI</name>
<feature type="binding site" evidence="12">
    <location>
        <begin position="19"/>
        <end position="24"/>
    </location>
    <ligand>
        <name>GTP</name>
        <dbReference type="ChEBI" id="CHEBI:37565"/>
    </ligand>
</feature>
<keyword evidence="2 12" id="KW-1003">Cell membrane</keyword>
<dbReference type="FunFam" id="3.30.70.2570:FF:000001">
    <property type="entry name" value="Translation factor GUF1, mitochondrial"/>
    <property type="match status" value="1"/>
</dbReference>
<reference evidence="14" key="1">
    <citation type="submission" date="2020-04" db="EMBL/GenBank/DDBJ databases">
        <authorList>
            <person name="Zhang T."/>
        </authorList>
    </citation>
    <scope>NUCLEOTIDE SEQUENCE</scope>
    <source>
        <strain evidence="14">HKST-UBA02</strain>
    </source>
</reference>
<dbReference type="FunFam" id="3.40.50.300:FF:000078">
    <property type="entry name" value="Elongation factor 4"/>
    <property type="match status" value="1"/>
</dbReference>
<dbReference type="PROSITE" id="PS51722">
    <property type="entry name" value="G_TR_2"/>
    <property type="match status" value="1"/>
</dbReference>
<dbReference type="NCBIfam" id="TIGR01393">
    <property type="entry name" value="lepA"/>
    <property type="match status" value="1"/>
</dbReference>
<evidence type="ECO:0000256" key="12">
    <source>
        <dbReference type="HAMAP-Rule" id="MF_00071"/>
    </source>
</evidence>
<evidence type="ECO:0000256" key="3">
    <source>
        <dbReference type="ARBA" id="ARBA00022741"/>
    </source>
</evidence>
<comment type="similarity">
    <text evidence="10">Belongs to the GTP-binding elongation factor family. LepA subfamily.</text>
</comment>
<dbReference type="Gene3D" id="3.30.70.870">
    <property type="entry name" value="Elongation Factor G (Translational Gtpase), domain 3"/>
    <property type="match status" value="1"/>
</dbReference>
<dbReference type="PRINTS" id="PR00315">
    <property type="entry name" value="ELONGATNFCT"/>
</dbReference>
<evidence type="ECO:0000256" key="11">
    <source>
        <dbReference type="ARBA" id="ARBA00066744"/>
    </source>
</evidence>
<dbReference type="GO" id="GO:0045727">
    <property type="term" value="P:positive regulation of translation"/>
    <property type="evidence" value="ECO:0007669"/>
    <property type="project" value="UniProtKB-UniRule"/>
</dbReference>
<dbReference type="Pfam" id="PF00679">
    <property type="entry name" value="EFG_C"/>
    <property type="match status" value="1"/>
</dbReference>
<dbReference type="NCBIfam" id="TIGR00231">
    <property type="entry name" value="small_GTP"/>
    <property type="match status" value="1"/>
</dbReference>
<dbReference type="GO" id="GO:0043022">
    <property type="term" value="F:ribosome binding"/>
    <property type="evidence" value="ECO:0007669"/>
    <property type="project" value="UniProtKB-UniRule"/>
</dbReference>
<dbReference type="InterPro" id="IPR004161">
    <property type="entry name" value="EFTu-like_2"/>
</dbReference>
<dbReference type="Gene3D" id="3.30.70.240">
    <property type="match status" value="1"/>
</dbReference>
<evidence type="ECO:0000256" key="10">
    <source>
        <dbReference type="ARBA" id="ARBA00061052"/>
    </source>
</evidence>
<evidence type="ECO:0000256" key="7">
    <source>
        <dbReference type="ARBA" id="ARBA00023136"/>
    </source>
</evidence>
<feature type="binding site" evidence="12">
    <location>
        <begin position="137"/>
        <end position="140"/>
    </location>
    <ligand>
        <name>GTP</name>
        <dbReference type="ChEBI" id="CHEBI:37565"/>
    </ligand>
</feature>
<dbReference type="PANTHER" id="PTHR43512:SF4">
    <property type="entry name" value="TRANSLATION FACTOR GUF1 HOMOLOG, CHLOROPLASTIC"/>
    <property type="match status" value="1"/>
</dbReference>
<dbReference type="InterPro" id="IPR000640">
    <property type="entry name" value="EFG_V-like"/>
</dbReference>
<dbReference type="PANTHER" id="PTHR43512">
    <property type="entry name" value="TRANSLATION FACTOR GUF1-RELATED"/>
    <property type="match status" value="1"/>
</dbReference>
<keyword evidence="3 12" id="KW-0547">Nucleotide-binding</keyword>
<dbReference type="CDD" id="cd01890">
    <property type="entry name" value="LepA"/>
    <property type="match status" value="1"/>
</dbReference>
<dbReference type="CDD" id="cd16260">
    <property type="entry name" value="EF4_III"/>
    <property type="match status" value="1"/>
</dbReference>
<dbReference type="HAMAP" id="MF_00071">
    <property type="entry name" value="LepA"/>
    <property type="match status" value="1"/>
</dbReference>
<comment type="catalytic activity">
    <reaction evidence="8 12">
        <text>GTP + H2O = GDP + phosphate + H(+)</text>
        <dbReference type="Rhea" id="RHEA:19669"/>
        <dbReference type="ChEBI" id="CHEBI:15377"/>
        <dbReference type="ChEBI" id="CHEBI:15378"/>
        <dbReference type="ChEBI" id="CHEBI:37565"/>
        <dbReference type="ChEBI" id="CHEBI:43474"/>
        <dbReference type="ChEBI" id="CHEBI:58189"/>
        <dbReference type="EC" id="3.6.5.n1"/>
    </reaction>
</comment>
<dbReference type="GO" id="GO:0003746">
    <property type="term" value="F:translation elongation factor activity"/>
    <property type="evidence" value="ECO:0007669"/>
    <property type="project" value="UniProtKB-UniRule"/>
</dbReference>
<dbReference type="InterPro" id="IPR000795">
    <property type="entry name" value="T_Tr_GTP-bd_dom"/>
</dbReference>
<dbReference type="Gene3D" id="3.40.50.300">
    <property type="entry name" value="P-loop containing nucleotide triphosphate hydrolases"/>
    <property type="match status" value="1"/>
</dbReference>
<dbReference type="FunFam" id="3.30.70.870:FF:000004">
    <property type="entry name" value="Translation factor GUF1, mitochondrial"/>
    <property type="match status" value="1"/>
</dbReference>
<evidence type="ECO:0000256" key="5">
    <source>
        <dbReference type="ARBA" id="ARBA00022917"/>
    </source>
</evidence>
<keyword evidence="14" id="KW-0251">Elongation factor</keyword>
<reference evidence="14" key="2">
    <citation type="journal article" date="2021" name="Microbiome">
        <title>Successional dynamics and alternative stable states in a saline activated sludge microbial community over 9 years.</title>
        <authorList>
            <person name="Wang Y."/>
            <person name="Ye J."/>
            <person name="Ju F."/>
            <person name="Liu L."/>
            <person name="Boyd J.A."/>
            <person name="Deng Y."/>
            <person name="Parks D.H."/>
            <person name="Jiang X."/>
            <person name="Yin X."/>
            <person name="Woodcroft B.J."/>
            <person name="Tyson G.W."/>
            <person name="Hugenholtz P."/>
            <person name="Polz M.F."/>
            <person name="Zhang T."/>
        </authorList>
    </citation>
    <scope>NUCLEOTIDE SEQUENCE</scope>
    <source>
        <strain evidence="14">HKST-UBA02</strain>
    </source>
</reference>
<evidence type="ECO:0000256" key="4">
    <source>
        <dbReference type="ARBA" id="ARBA00022801"/>
    </source>
</evidence>
<gene>
    <name evidence="12 14" type="primary">lepA</name>
    <name evidence="14" type="ORF">KDA27_06240</name>
</gene>
<comment type="similarity">
    <text evidence="1 12">Belongs to the TRAFAC class translation factor GTPase superfamily. Classic translation factor GTPase family. LepA subfamily.</text>
</comment>
<evidence type="ECO:0000256" key="6">
    <source>
        <dbReference type="ARBA" id="ARBA00023134"/>
    </source>
</evidence>
<dbReference type="Gene3D" id="3.30.70.2570">
    <property type="entry name" value="Elongation factor 4, C-terminal domain"/>
    <property type="match status" value="1"/>
</dbReference>
<evidence type="ECO:0000256" key="9">
    <source>
        <dbReference type="ARBA" id="ARBA00057626"/>
    </source>
</evidence>
<dbReference type="Pfam" id="PF06421">
    <property type="entry name" value="LepA_C"/>
    <property type="match status" value="1"/>
</dbReference>
<dbReference type="GO" id="GO:0005525">
    <property type="term" value="F:GTP binding"/>
    <property type="evidence" value="ECO:0007669"/>
    <property type="project" value="UniProtKB-UniRule"/>
</dbReference>
<evidence type="ECO:0000256" key="1">
    <source>
        <dbReference type="ARBA" id="ARBA00005454"/>
    </source>
</evidence>
<dbReference type="AlphaFoldDB" id="A0A956NAL5"/>
<evidence type="ECO:0000256" key="2">
    <source>
        <dbReference type="ARBA" id="ARBA00022475"/>
    </source>
</evidence>
<accession>A0A956NAL5</accession>
<dbReference type="InterPro" id="IPR005225">
    <property type="entry name" value="Small_GTP-bd"/>
</dbReference>
<keyword evidence="7 12" id="KW-0472">Membrane</keyword>
<dbReference type="Proteomes" id="UP000739538">
    <property type="component" value="Unassembled WGS sequence"/>
</dbReference>
<proteinExistence type="inferred from homology"/>
<dbReference type="SUPFAM" id="SSF52540">
    <property type="entry name" value="P-loop containing nucleoside triphosphate hydrolases"/>
    <property type="match status" value="1"/>
</dbReference>
<keyword evidence="4 12" id="KW-0378">Hydrolase</keyword>
<dbReference type="Gene3D" id="2.40.30.10">
    <property type="entry name" value="Translation factors"/>
    <property type="match status" value="1"/>
</dbReference>
<dbReference type="InterPro" id="IPR009000">
    <property type="entry name" value="Transl_B-barrel_sf"/>
</dbReference>
<dbReference type="CDD" id="cd03699">
    <property type="entry name" value="EF4_II"/>
    <property type="match status" value="1"/>
</dbReference>
<dbReference type="Pfam" id="PF03144">
    <property type="entry name" value="GTP_EFTU_D2"/>
    <property type="match status" value="1"/>
</dbReference>
<dbReference type="SUPFAM" id="SSF50447">
    <property type="entry name" value="Translation proteins"/>
    <property type="match status" value="1"/>
</dbReference>
<dbReference type="FunFam" id="2.40.30.10:FF:000015">
    <property type="entry name" value="Translation factor GUF1, mitochondrial"/>
    <property type="match status" value="1"/>
</dbReference>
<feature type="domain" description="Tr-type G" evidence="13">
    <location>
        <begin position="7"/>
        <end position="190"/>
    </location>
</feature>
<dbReference type="InterPro" id="IPR038363">
    <property type="entry name" value="LepA_C_sf"/>
</dbReference>
<dbReference type="InterPro" id="IPR035654">
    <property type="entry name" value="LepA_IV"/>
</dbReference>